<dbReference type="EMBL" id="CP039354">
    <property type="protein sequence ID" value="QCE11151.1"/>
    <property type="molecule type" value="Genomic_DNA"/>
</dbReference>
<organism evidence="1 2">
    <name type="scientific">Vigna unguiculata</name>
    <name type="common">Cowpea</name>
    <dbReference type="NCBI Taxonomy" id="3917"/>
    <lineage>
        <taxon>Eukaryota</taxon>
        <taxon>Viridiplantae</taxon>
        <taxon>Streptophyta</taxon>
        <taxon>Embryophyta</taxon>
        <taxon>Tracheophyta</taxon>
        <taxon>Spermatophyta</taxon>
        <taxon>Magnoliopsida</taxon>
        <taxon>eudicotyledons</taxon>
        <taxon>Gunneridae</taxon>
        <taxon>Pentapetalae</taxon>
        <taxon>rosids</taxon>
        <taxon>fabids</taxon>
        <taxon>Fabales</taxon>
        <taxon>Fabaceae</taxon>
        <taxon>Papilionoideae</taxon>
        <taxon>50 kb inversion clade</taxon>
        <taxon>NPAAA clade</taxon>
        <taxon>indigoferoid/millettioid clade</taxon>
        <taxon>Phaseoleae</taxon>
        <taxon>Vigna</taxon>
    </lineage>
</organism>
<name>A0A4D6NE55_VIGUN</name>
<accession>A0A4D6NE55</accession>
<dbReference type="SUPFAM" id="SSF48613">
    <property type="entry name" value="Heme oxygenase-like"/>
    <property type="match status" value="1"/>
</dbReference>
<evidence type="ECO:0000313" key="1">
    <source>
        <dbReference type="EMBL" id="QCE11151.1"/>
    </source>
</evidence>
<evidence type="ECO:0000313" key="2">
    <source>
        <dbReference type="Proteomes" id="UP000501690"/>
    </source>
</evidence>
<dbReference type="Proteomes" id="UP000501690">
    <property type="component" value="Linkage Group LG10"/>
</dbReference>
<keyword evidence="2" id="KW-1185">Reference proteome</keyword>
<dbReference type="AlphaFoldDB" id="A0A4D6NE55"/>
<sequence length="101" mass="11296">MDNKNVAKLLIFDIIHYTTLQDCATGCKKLDGTVKNVFTTGKMTMDVAQDYLFVRDFVPFVANVLIKARKESDASGDMEVVGKSNESRRGIYCSYHSILGH</sequence>
<proteinExistence type="predicted"/>
<dbReference type="InterPro" id="IPR016084">
    <property type="entry name" value="Haem_Oase-like_multi-hlx"/>
</dbReference>
<protein>
    <submittedName>
        <fullName evidence="1">Heme oxygenase-like</fullName>
    </submittedName>
</protein>
<gene>
    <name evidence="1" type="ORF">DEO72_LG10g2384</name>
</gene>
<reference evidence="1 2" key="1">
    <citation type="submission" date="2019-04" db="EMBL/GenBank/DDBJ databases">
        <title>An improved genome assembly and genetic linkage map for asparagus bean, Vigna unguiculata ssp. sesquipedialis.</title>
        <authorList>
            <person name="Xia Q."/>
            <person name="Zhang R."/>
            <person name="Dong Y."/>
        </authorList>
    </citation>
    <scope>NUCLEOTIDE SEQUENCE [LARGE SCALE GENOMIC DNA]</scope>
    <source>
        <tissue evidence="1">Leaf</tissue>
    </source>
</reference>